<dbReference type="Proteomes" id="UP000244005">
    <property type="component" value="Unassembled WGS sequence"/>
</dbReference>
<gene>
    <name evidence="1" type="ORF">MARPO_0144s0015</name>
</gene>
<name>A0A2R6W620_MARPO</name>
<keyword evidence="2" id="KW-1185">Reference proteome</keyword>
<dbReference type="AlphaFoldDB" id="A0A2R6W620"/>
<dbReference type="EMBL" id="KZ772814">
    <property type="protein sequence ID" value="PTQ29296.1"/>
    <property type="molecule type" value="Genomic_DNA"/>
</dbReference>
<organism evidence="1 2">
    <name type="scientific">Marchantia polymorpha</name>
    <name type="common">Common liverwort</name>
    <name type="synonym">Marchantia aquatica</name>
    <dbReference type="NCBI Taxonomy" id="3197"/>
    <lineage>
        <taxon>Eukaryota</taxon>
        <taxon>Viridiplantae</taxon>
        <taxon>Streptophyta</taxon>
        <taxon>Embryophyta</taxon>
        <taxon>Marchantiophyta</taxon>
        <taxon>Marchantiopsida</taxon>
        <taxon>Marchantiidae</taxon>
        <taxon>Marchantiales</taxon>
        <taxon>Marchantiaceae</taxon>
        <taxon>Marchantia</taxon>
    </lineage>
</organism>
<proteinExistence type="predicted"/>
<accession>A0A2R6W620</accession>
<evidence type="ECO:0000313" key="2">
    <source>
        <dbReference type="Proteomes" id="UP000244005"/>
    </source>
</evidence>
<reference evidence="2" key="1">
    <citation type="journal article" date="2017" name="Cell">
        <title>Insights into land plant evolution garnered from the Marchantia polymorpha genome.</title>
        <authorList>
            <person name="Bowman J.L."/>
            <person name="Kohchi T."/>
            <person name="Yamato K.T."/>
            <person name="Jenkins J."/>
            <person name="Shu S."/>
            <person name="Ishizaki K."/>
            <person name="Yamaoka S."/>
            <person name="Nishihama R."/>
            <person name="Nakamura Y."/>
            <person name="Berger F."/>
            <person name="Adam C."/>
            <person name="Aki S.S."/>
            <person name="Althoff F."/>
            <person name="Araki T."/>
            <person name="Arteaga-Vazquez M.A."/>
            <person name="Balasubrmanian S."/>
            <person name="Barry K."/>
            <person name="Bauer D."/>
            <person name="Boehm C.R."/>
            <person name="Briginshaw L."/>
            <person name="Caballero-Perez J."/>
            <person name="Catarino B."/>
            <person name="Chen F."/>
            <person name="Chiyoda S."/>
            <person name="Chovatia M."/>
            <person name="Davies K.M."/>
            <person name="Delmans M."/>
            <person name="Demura T."/>
            <person name="Dierschke T."/>
            <person name="Dolan L."/>
            <person name="Dorantes-Acosta A.E."/>
            <person name="Eklund D.M."/>
            <person name="Florent S.N."/>
            <person name="Flores-Sandoval E."/>
            <person name="Fujiyama A."/>
            <person name="Fukuzawa H."/>
            <person name="Galik B."/>
            <person name="Grimanelli D."/>
            <person name="Grimwood J."/>
            <person name="Grossniklaus U."/>
            <person name="Hamada T."/>
            <person name="Haseloff J."/>
            <person name="Hetherington A.J."/>
            <person name="Higo A."/>
            <person name="Hirakawa Y."/>
            <person name="Hundley H.N."/>
            <person name="Ikeda Y."/>
            <person name="Inoue K."/>
            <person name="Inoue S.I."/>
            <person name="Ishida S."/>
            <person name="Jia Q."/>
            <person name="Kakita M."/>
            <person name="Kanazawa T."/>
            <person name="Kawai Y."/>
            <person name="Kawashima T."/>
            <person name="Kennedy M."/>
            <person name="Kinose K."/>
            <person name="Kinoshita T."/>
            <person name="Kohara Y."/>
            <person name="Koide E."/>
            <person name="Komatsu K."/>
            <person name="Kopischke S."/>
            <person name="Kubo M."/>
            <person name="Kyozuka J."/>
            <person name="Lagercrantz U."/>
            <person name="Lin S.S."/>
            <person name="Lindquist E."/>
            <person name="Lipzen A.M."/>
            <person name="Lu C.W."/>
            <person name="De Luna E."/>
            <person name="Martienssen R.A."/>
            <person name="Minamino N."/>
            <person name="Mizutani M."/>
            <person name="Mizutani M."/>
            <person name="Mochizuki N."/>
            <person name="Monte I."/>
            <person name="Mosher R."/>
            <person name="Nagasaki H."/>
            <person name="Nakagami H."/>
            <person name="Naramoto S."/>
            <person name="Nishitani K."/>
            <person name="Ohtani M."/>
            <person name="Okamoto T."/>
            <person name="Okumura M."/>
            <person name="Phillips J."/>
            <person name="Pollak B."/>
            <person name="Reinders A."/>
            <person name="Rovekamp M."/>
            <person name="Sano R."/>
            <person name="Sawa S."/>
            <person name="Schmid M.W."/>
            <person name="Shirakawa M."/>
            <person name="Solano R."/>
            <person name="Spunde A."/>
            <person name="Suetsugu N."/>
            <person name="Sugano S."/>
            <person name="Sugiyama A."/>
            <person name="Sun R."/>
            <person name="Suzuki Y."/>
            <person name="Takenaka M."/>
            <person name="Takezawa D."/>
            <person name="Tomogane H."/>
            <person name="Tsuzuki M."/>
            <person name="Ueda T."/>
            <person name="Umeda M."/>
            <person name="Ward J.M."/>
            <person name="Watanabe Y."/>
            <person name="Yazaki K."/>
            <person name="Yokoyama R."/>
            <person name="Yoshitake Y."/>
            <person name="Yotsui I."/>
            <person name="Zachgo S."/>
            <person name="Schmutz J."/>
        </authorList>
    </citation>
    <scope>NUCLEOTIDE SEQUENCE [LARGE SCALE GENOMIC DNA]</scope>
    <source>
        <strain evidence="2">Tak-1</strain>
    </source>
</reference>
<dbReference type="Gramene" id="Mp6g17020.1">
    <property type="protein sequence ID" value="Mp6g17020.1.cds1"/>
    <property type="gene ID" value="Mp6g17020"/>
</dbReference>
<evidence type="ECO:0000313" key="1">
    <source>
        <dbReference type="EMBL" id="PTQ29296.1"/>
    </source>
</evidence>
<protein>
    <submittedName>
        <fullName evidence="1">Uncharacterized protein</fullName>
    </submittedName>
</protein>
<sequence>MSETIGMYQMQYAMCGLSTCKEPGRVGNLIRRRTKGGSETIMNTVGSEYHRTPIDGLASLEREMRKLHSQHEQYSRQPAVREGRWLAVTKPRSTAVRCGCSQQLTTATTERREDVTLRPRTHVFHLLPKKRTNLVRAE</sequence>